<evidence type="ECO:0000256" key="1">
    <source>
        <dbReference type="SAM" id="Phobius"/>
    </source>
</evidence>
<reference evidence="2" key="1">
    <citation type="submission" date="2020-05" db="EMBL/GenBank/DDBJ databases">
        <authorList>
            <person name="Chiriac C."/>
            <person name="Salcher M."/>
            <person name="Ghai R."/>
            <person name="Kavagutti S V."/>
        </authorList>
    </citation>
    <scope>NUCLEOTIDE SEQUENCE</scope>
</reference>
<proteinExistence type="predicted"/>
<dbReference type="EMBL" id="CAESAB010000023">
    <property type="protein sequence ID" value="CAB4337944.1"/>
    <property type="molecule type" value="Genomic_DNA"/>
</dbReference>
<keyword evidence="1" id="KW-0472">Membrane</keyword>
<accession>A0A6J5Z615</accession>
<evidence type="ECO:0000313" key="2">
    <source>
        <dbReference type="EMBL" id="CAB4337944.1"/>
    </source>
</evidence>
<feature type="transmembrane region" description="Helical" evidence="1">
    <location>
        <begin position="336"/>
        <end position="356"/>
    </location>
</feature>
<dbReference type="Pfam" id="PF19516">
    <property type="entry name" value="DUF6049"/>
    <property type="match status" value="1"/>
</dbReference>
<sequence length="366" mass="39962">MKKIFLPLLLLFTITAPHATAATPVVRVTDRPHVNFVGNFIDNDLATDLLPEGRLGALVSSFSSARKTWVIDPALIDEITLMANGYSVNGKEDKDGELAAQNWLARLKFSIGDNQVISLPYGNPDQLLAKRLAPSELRFYSAYGKTRLEGHLGRTVSTENGWGKGVSRLSYPLKALYSNNRRALTGLSTLTSAQEVLDLRARLAIVMNPELDKRAGAVFSYSASVAVKNATSKLRVSPGRYQLTSTNSKVPVTLINNFDTPTVVSVSLIPMNSRVQIEDIYNVELAAKSRQQISIDVSVVAPGTTLVYAQFVNSKGQLVGEQSELNLNATIIDSRVAWFTTGAAVLLFVGAIAQSVRRIRRSRNEK</sequence>
<organism evidence="2">
    <name type="scientific">freshwater metagenome</name>
    <dbReference type="NCBI Taxonomy" id="449393"/>
    <lineage>
        <taxon>unclassified sequences</taxon>
        <taxon>metagenomes</taxon>
        <taxon>ecological metagenomes</taxon>
    </lineage>
</organism>
<protein>
    <submittedName>
        <fullName evidence="2">Unannotated protein</fullName>
    </submittedName>
</protein>
<gene>
    <name evidence="2" type="ORF">UFOPK3820_00719</name>
</gene>
<dbReference type="InterPro" id="IPR046112">
    <property type="entry name" value="DUF6049"/>
</dbReference>
<dbReference type="AlphaFoldDB" id="A0A6J5Z615"/>
<name>A0A6J5Z615_9ZZZZ</name>
<keyword evidence="1" id="KW-1133">Transmembrane helix</keyword>
<keyword evidence="1" id="KW-0812">Transmembrane</keyword>